<dbReference type="GO" id="GO:0016779">
    <property type="term" value="F:nucleotidyltransferase activity"/>
    <property type="evidence" value="ECO:0007669"/>
    <property type="project" value="UniProtKB-KW"/>
</dbReference>
<dbReference type="Proteomes" id="UP001501757">
    <property type="component" value="Unassembled WGS sequence"/>
</dbReference>
<keyword evidence="1" id="KW-0548">Nucleotidyltransferase</keyword>
<evidence type="ECO:0000313" key="1">
    <source>
        <dbReference type="EMBL" id="GAA0366926.1"/>
    </source>
</evidence>
<protein>
    <submittedName>
        <fullName evidence="1">Pseudaminic acid cytidylyltransferase</fullName>
    </submittedName>
</protein>
<dbReference type="PANTHER" id="PTHR21485:SF6">
    <property type="entry name" value="N-ACYLNEURAMINATE CYTIDYLYLTRANSFERASE-RELATED"/>
    <property type="match status" value="1"/>
</dbReference>
<dbReference type="RefSeq" id="WP_343846538.1">
    <property type="nucleotide sequence ID" value="NZ_BAAAEI010000021.1"/>
</dbReference>
<gene>
    <name evidence="1" type="primary">pseF</name>
    <name evidence="1" type="ORF">GCM10009092_34110</name>
</gene>
<dbReference type="InterPro" id="IPR020039">
    <property type="entry name" value="PseF"/>
</dbReference>
<accession>A0ABN0XL61</accession>
<dbReference type="NCBIfam" id="TIGR03584">
    <property type="entry name" value="PseF"/>
    <property type="match status" value="1"/>
</dbReference>
<keyword evidence="2" id="KW-1185">Reference proteome</keyword>
<dbReference type="InterPro" id="IPR050793">
    <property type="entry name" value="CMP-NeuNAc_synthase"/>
</dbReference>
<name>A0ABN0XL61_9ALTE</name>
<dbReference type="EMBL" id="BAAAEI010000021">
    <property type="protein sequence ID" value="GAA0366926.1"/>
    <property type="molecule type" value="Genomic_DNA"/>
</dbReference>
<dbReference type="InterPro" id="IPR029044">
    <property type="entry name" value="Nucleotide-diphossugar_trans"/>
</dbReference>
<dbReference type="Pfam" id="PF02348">
    <property type="entry name" value="CTP_transf_3"/>
    <property type="match status" value="1"/>
</dbReference>
<comment type="caution">
    <text evidence="1">The sequence shown here is derived from an EMBL/GenBank/DDBJ whole genome shotgun (WGS) entry which is preliminary data.</text>
</comment>
<sequence>MQAIAIIPARGGSKRIPKKNIKAFCGKPLIAYSIEAAKASGLFSKIVVSTDCPEITAIARQYGAEVPFIRPPELSDDFIGTTPVVRHAIDYLQNQGIQPEYVCCIYSTAPLLQAIYLQQGLHQLQQNLDKCFAFSVTSFAFPIQRAIRVLADGGVEAINPQLIGQRSQDLEEAYHDAGQFYWGRTQAWLEGQRMFAPHSLPIVLPRHLVQDIDTPEDWQRAELLFKAYVTTEAQRTQN</sequence>
<proteinExistence type="predicted"/>
<keyword evidence="1" id="KW-0808">Transferase</keyword>
<dbReference type="PANTHER" id="PTHR21485">
    <property type="entry name" value="HAD SUPERFAMILY MEMBERS CMAS AND KDSC"/>
    <property type="match status" value="1"/>
</dbReference>
<reference evidence="1 2" key="1">
    <citation type="journal article" date="2019" name="Int. J. Syst. Evol. Microbiol.">
        <title>The Global Catalogue of Microorganisms (GCM) 10K type strain sequencing project: providing services to taxonomists for standard genome sequencing and annotation.</title>
        <authorList>
            <consortium name="The Broad Institute Genomics Platform"/>
            <consortium name="The Broad Institute Genome Sequencing Center for Infectious Disease"/>
            <person name="Wu L."/>
            <person name="Ma J."/>
        </authorList>
    </citation>
    <scope>NUCLEOTIDE SEQUENCE [LARGE SCALE GENOMIC DNA]</scope>
    <source>
        <strain evidence="1 2">JCM 13378</strain>
    </source>
</reference>
<dbReference type="InterPro" id="IPR003329">
    <property type="entry name" value="Cytidylyl_trans"/>
</dbReference>
<dbReference type="Gene3D" id="3.90.550.10">
    <property type="entry name" value="Spore Coat Polysaccharide Biosynthesis Protein SpsA, Chain A"/>
    <property type="match status" value="1"/>
</dbReference>
<dbReference type="CDD" id="cd02513">
    <property type="entry name" value="CMP-NeuAc_Synthase"/>
    <property type="match status" value="1"/>
</dbReference>
<dbReference type="SUPFAM" id="SSF53448">
    <property type="entry name" value="Nucleotide-diphospho-sugar transferases"/>
    <property type="match status" value="1"/>
</dbReference>
<evidence type="ECO:0000313" key="2">
    <source>
        <dbReference type="Proteomes" id="UP001501757"/>
    </source>
</evidence>
<organism evidence="1 2">
    <name type="scientific">Bowmanella denitrificans</name>
    <dbReference type="NCBI Taxonomy" id="366582"/>
    <lineage>
        <taxon>Bacteria</taxon>
        <taxon>Pseudomonadati</taxon>
        <taxon>Pseudomonadota</taxon>
        <taxon>Gammaproteobacteria</taxon>
        <taxon>Alteromonadales</taxon>
        <taxon>Alteromonadaceae</taxon>
        <taxon>Bowmanella</taxon>
    </lineage>
</organism>